<keyword evidence="1" id="KW-1133">Transmembrane helix</keyword>
<accession>A0ABU1IBX9</accession>
<dbReference type="EMBL" id="JAVIZX010000001">
    <property type="protein sequence ID" value="MDR6214717.1"/>
    <property type="molecule type" value="Genomic_DNA"/>
</dbReference>
<reference evidence="2 3" key="1">
    <citation type="submission" date="2023-08" db="EMBL/GenBank/DDBJ databases">
        <title>Functional and genomic diversity of the sorghum phyllosphere microbiome.</title>
        <authorList>
            <person name="Shade A."/>
        </authorList>
    </citation>
    <scope>NUCLEOTIDE SEQUENCE [LARGE SCALE GENOMIC DNA]</scope>
    <source>
        <strain evidence="2 3">SORGH_AS_0335</strain>
    </source>
</reference>
<protein>
    <recommendedName>
        <fullName evidence="4">Methyl-accepting chemotaxis protein</fullName>
    </recommendedName>
</protein>
<name>A0ABU1IBX9_9BURK</name>
<evidence type="ECO:0000313" key="2">
    <source>
        <dbReference type="EMBL" id="MDR6214717.1"/>
    </source>
</evidence>
<evidence type="ECO:0008006" key="4">
    <source>
        <dbReference type="Google" id="ProtNLM"/>
    </source>
</evidence>
<sequence length="122" mass="12962">MAVGWMTALKLVPWGDVIEATPQIMQAARKLLGSTQKTPPGAAAPIAATGAPVDPLQAMQARITQLEEEQRASAVLIQSLAEQNAQLVRAIDALRVRSQRLLWGSVATGVVTIGLLAWALTR</sequence>
<gene>
    <name evidence="2" type="ORF">QE399_002406</name>
</gene>
<evidence type="ECO:0000313" key="3">
    <source>
        <dbReference type="Proteomes" id="UP001267710"/>
    </source>
</evidence>
<proteinExistence type="predicted"/>
<comment type="caution">
    <text evidence="2">The sequence shown here is derived from an EMBL/GenBank/DDBJ whole genome shotgun (WGS) entry which is preliminary data.</text>
</comment>
<dbReference type="Proteomes" id="UP001267710">
    <property type="component" value="Unassembled WGS sequence"/>
</dbReference>
<organism evidence="2 3">
    <name type="scientific">Paracidovorax wautersii</name>
    <dbReference type="NCBI Taxonomy" id="1177982"/>
    <lineage>
        <taxon>Bacteria</taxon>
        <taxon>Pseudomonadati</taxon>
        <taxon>Pseudomonadota</taxon>
        <taxon>Betaproteobacteria</taxon>
        <taxon>Burkholderiales</taxon>
        <taxon>Comamonadaceae</taxon>
        <taxon>Paracidovorax</taxon>
    </lineage>
</organism>
<feature type="transmembrane region" description="Helical" evidence="1">
    <location>
        <begin position="101"/>
        <end position="120"/>
    </location>
</feature>
<evidence type="ECO:0000256" key="1">
    <source>
        <dbReference type="SAM" id="Phobius"/>
    </source>
</evidence>
<keyword evidence="1" id="KW-0472">Membrane</keyword>
<keyword evidence="3" id="KW-1185">Reference proteome</keyword>
<dbReference type="RefSeq" id="WP_309829037.1">
    <property type="nucleotide sequence ID" value="NZ_JAVIZX010000001.1"/>
</dbReference>
<keyword evidence="1" id="KW-0812">Transmembrane</keyword>